<accession>A0A916TGE8</accession>
<keyword evidence="3" id="KW-1185">Reference proteome</keyword>
<dbReference type="RefSeq" id="WP_188838586.1">
    <property type="nucleotide sequence ID" value="NZ_BMHI01000006.1"/>
</dbReference>
<protein>
    <submittedName>
        <fullName evidence="2">Uncharacterized protein</fullName>
    </submittedName>
</protein>
<dbReference type="AlphaFoldDB" id="A0A916TGE8"/>
<feature type="signal peptide" evidence="1">
    <location>
        <begin position="1"/>
        <end position="31"/>
    </location>
</feature>
<organism evidence="2 3">
    <name type="scientific">Flexivirga endophytica</name>
    <dbReference type="NCBI Taxonomy" id="1849103"/>
    <lineage>
        <taxon>Bacteria</taxon>
        <taxon>Bacillati</taxon>
        <taxon>Actinomycetota</taxon>
        <taxon>Actinomycetes</taxon>
        <taxon>Micrococcales</taxon>
        <taxon>Dermacoccaceae</taxon>
        <taxon>Flexivirga</taxon>
    </lineage>
</organism>
<gene>
    <name evidence="2" type="ORF">GCM10011492_37370</name>
</gene>
<dbReference type="Proteomes" id="UP000636793">
    <property type="component" value="Unassembled WGS sequence"/>
</dbReference>
<keyword evidence="1" id="KW-0732">Signal</keyword>
<reference evidence="2" key="1">
    <citation type="journal article" date="2014" name="Int. J. Syst. Evol. Microbiol.">
        <title>Complete genome sequence of Corynebacterium casei LMG S-19264T (=DSM 44701T), isolated from a smear-ripened cheese.</title>
        <authorList>
            <consortium name="US DOE Joint Genome Institute (JGI-PGF)"/>
            <person name="Walter F."/>
            <person name="Albersmeier A."/>
            <person name="Kalinowski J."/>
            <person name="Ruckert C."/>
        </authorList>
    </citation>
    <scope>NUCLEOTIDE SEQUENCE</scope>
    <source>
        <strain evidence="2">CGMCC 1.15085</strain>
    </source>
</reference>
<evidence type="ECO:0000313" key="3">
    <source>
        <dbReference type="Proteomes" id="UP000636793"/>
    </source>
</evidence>
<dbReference type="PROSITE" id="PS51318">
    <property type="entry name" value="TAT"/>
    <property type="match status" value="1"/>
</dbReference>
<name>A0A916TGE8_9MICO</name>
<dbReference type="InterPro" id="IPR006311">
    <property type="entry name" value="TAT_signal"/>
</dbReference>
<evidence type="ECO:0000256" key="1">
    <source>
        <dbReference type="SAM" id="SignalP"/>
    </source>
</evidence>
<dbReference type="EMBL" id="BMHI01000006">
    <property type="protein sequence ID" value="GGB42960.1"/>
    <property type="molecule type" value="Genomic_DNA"/>
</dbReference>
<evidence type="ECO:0000313" key="2">
    <source>
        <dbReference type="EMBL" id="GGB42960.1"/>
    </source>
</evidence>
<proteinExistence type="predicted"/>
<reference evidence="2" key="2">
    <citation type="submission" date="2020-09" db="EMBL/GenBank/DDBJ databases">
        <authorList>
            <person name="Sun Q."/>
            <person name="Zhou Y."/>
        </authorList>
    </citation>
    <scope>NUCLEOTIDE SEQUENCE</scope>
    <source>
        <strain evidence="2">CGMCC 1.15085</strain>
    </source>
</reference>
<feature type="chain" id="PRO_5038393443" evidence="1">
    <location>
        <begin position="32"/>
        <end position="175"/>
    </location>
</feature>
<sequence>MSALSRRQLAKSAAWSVPVVAVAAAAPAASASTAEFDLAVAAGCLPTGDMFGSVFAYFELTVGATPVPAGRSFVLRQQIPGRASNLTVGSIMTDLNGGTDGIADVVVSADASQATFVTTREITAATRLHVYVYKILGTEGETTTFSMTNPDANTANNTAGVERTFNDPDAVCYLS</sequence>
<comment type="caution">
    <text evidence="2">The sequence shown here is derived from an EMBL/GenBank/DDBJ whole genome shotgun (WGS) entry which is preliminary data.</text>
</comment>